<feature type="chain" id="PRO_5042031439" evidence="1">
    <location>
        <begin position="21"/>
        <end position="103"/>
    </location>
</feature>
<dbReference type="Gene3D" id="2.60.20.10">
    <property type="entry name" value="Crystallins"/>
    <property type="match status" value="1"/>
</dbReference>
<feature type="signal peptide" evidence="1">
    <location>
        <begin position="1"/>
        <end position="20"/>
    </location>
</feature>
<name>A0AAE0P342_SORBR</name>
<proteinExistence type="predicted"/>
<evidence type="ECO:0000256" key="1">
    <source>
        <dbReference type="SAM" id="SignalP"/>
    </source>
</evidence>
<reference evidence="2" key="2">
    <citation type="submission" date="2023-07" db="EMBL/GenBank/DDBJ databases">
        <authorList>
            <consortium name="Lawrence Berkeley National Laboratory"/>
            <person name="Haridas S."/>
            <person name="Hensen N."/>
            <person name="Bonometti L."/>
            <person name="Westerberg I."/>
            <person name="Brannstrom I.O."/>
            <person name="Guillou S."/>
            <person name="Cros-Aarteil S."/>
            <person name="Calhoun S."/>
            <person name="Kuo A."/>
            <person name="Mondo S."/>
            <person name="Pangilinan J."/>
            <person name="Riley R."/>
            <person name="LaButti K."/>
            <person name="Andreopoulos B."/>
            <person name="Lipzen A."/>
            <person name="Chen C."/>
            <person name="Yanf M."/>
            <person name="Daum C."/>
            <person name="Ng V."/>
            <person name="Clum A."/>
            <person name="Steindorff A."/>
            <person name="Ohm R."/>
            <person name="Martin F."/>
            <person name="Silar P."/>
            <person name="Natvig D."/>
            <person name="Lalanne C."/>
            <person name="Gautier V."/>
            <person name="Ament-velasquez S.L."/>
            <person name="Kruys A."/>
            <person name="Hutchinson M.I."/>
            <person name="Powell A.J."/>
            <person name="Barry K."/>
            <person name="Miller A.N."/>
            <person name="Grigoriev I.V."/>
            <person name="Debuchy R."/>
            <person name="Gladieux P."/>
            <person name="Thoren M.H."/>
            <person name="Johannesson H."/>
        </authorList>
    </citation>
    <scope>NUCLEOTIDE SEQUENCE</scope>
    <source>
        <strain evidence="2">FGSC 1904</strain>
    </source>
</reference>
<protein>
    <submittedName>
        <fullName evidence="2">Uncharacterized protein</fullName>
    </submittedName>
</protein>
<accession>A0AAE0P342</accession>
<evidence type="ECO:0000313" key="2">
    <source>
        <dbReference type="EMBL" id="KAK3392533.1"/>
    </source>
</evidence>
<dbReference type="AlphaFoldDB" id="A0AAE0P342"/>
<reference evidence="2" key="1">
    <citation type="journal article" date="2023" name="Mol. Phylogenet. Evol.">
        <title>Genome-scale phylogeny and comparative genomics of the fungal order Sordariales.</title>
        <authorList>
            <person name="Hensen N."/>
            <person name="Bonometti L."/>
            <person name="Westerberg I."/>
            <person name="Brannstrom I.O."/>
            <person name="Guillou S."/>
            <person name="Cros-Aarteil S."/>
            <person name="Calhoun S."/>
            <person name="Haridas S."/>
            <person name="Kuo A."/>
            <person name="Mondo S."/>
            <person name="Pangilinan J."/>
            <person name="Riley R."/>
            <person name="LaButti K."/>
            <person name="Andreopoulos B."/>
            <person name="Lipzen A."/>
            <person name="Chen C."/>
            <person name="Yan M."/>
            <person name="Daum C."/>
            <person name="Ng V."/>
            <person name="Clum A."/>
            <person name="Steindorff A."/>
            <person name="Ohm R.A."/>
            <person name="Martin F."/>
            <person name="Silar P."/>
            <person name="Natvig D.O."/>
            <person name="Lalanne C."/>
            <person name="Gautier V."/>
            <person name="Ament-Velasquez S.L."/>
            <person name="Kruys A."/>
            <person name="Hutchinson M.I."/>
            <person name="Powell A.J."/>
            <person name="Barry K."/>
            <person name="Miller A.N."/>
            <person name="Grigoriev I.V."/>
            <person name="Debuchy R."/>
            <person name="Gladieux P."/>
            <person name="Hiltunen Thoren M."/>
            <person name="Johannesson H."/>
        </authorList>
    </citation>
    <scope>NUCLEOTIDE SEQUENCE</scope>
    <source>
        <strain evidence="2">FGSC 1904</strain>
    </source>
</reference>
<organism evidence="2 3">
    <name type="scientific">Sordaria brevicollis</name>
    <dbReference type="NCBI Taxonomy" id="83679"/>
    <lineage>
        <taxon>Eukaryota</taxon>
        <taxon>Fungi</taxon>
        <taxon>Dikarya</taxon>
        <taxon>Ascomycota</taxon>
        <taxon>Pezizomycotina</taxon>
        <taxon>Sordariomycetes</taxon>
        <taxon>Sordariomycetidae</taxon>
        <taxon>Sordariales</taxon>
        <taxon>Sordariaceae</taxon>
        <taxon>Sordaria</taxon>
    </lineage>
</organism>
<evidence type="ECO:0000313" key="3">
    <source>
        <dbReference type="Proteomes" id="UP001281003"/>
    </source>
</evidence>
<keyword evidence="1" id="KW-0732">Signal</keyword>
<dbReference type="InterPro" id="IPR011024">
    <property type="entry name" value="G_crystallin-like"/>
</dbReference>
<keyword evidence="3" id="KW-1185">Reference proteome</keyword>
<comment type="caution">
    <text evidence="2">The sequence shown here is derived from an EMBL/GenBank/DDBJ whole genome shotgun (WGS) entry which is preliminary data.</text>
</comment>
<dbReference type="Proteomes" id="UP001281003">
    <property type="component" value="Unassembled WGS sequence"/>
</dbReference>
<sequence>MQLTTFIASLMLASAPAVQARFFTLYDDVNYGGQPHAENRPDGATCWNLNGAGDKASSVRGGSGCTTFFQNRDCQGSSWQQRGDAPTVPAFLNDHIWSYANRC</sequence>
<dbReference type="SUPFAM" id="SSF49695">
    <property type="entry name" value="gamma-Crystallin-like"/>
    <property type="match status" value="1"/>
</dbReference>
<gene>
    <name evidence="2" type="ORF">B0T20DRAFT_396166</name>
</gene>
<dbReference type="EMBL" id="JAUTDP010000011">
    <property type="protein sequence ID" value="KAK3392533.1"/>
    <property type="molecule type" value="Genomic_DNA"/>
</dbReference>